<evidence type="ECO:0000256" key="1">
    <source>
        <dbReference type="SAM" id="MobiDB-lite"/>
    </source>
</evidence>
<reference evidence="3" key="1">
    <citation type="journal article" date="2010" name="PLoS Genet.">
        <title>The genome of a pathogenic rhodococcus: cooptive virulence underpinned by key gene acquisitions.</title>
        <authorList>
            <person name="Letek M."/>
            <person name="Gonzalez P."/>
            <person name="Macarthur I."/>
            <person name="Rodriguez H."/>
            <person name="Freeman T.C."/>
            <person name="Valero-Rello A."/>
            <person name="Blanco M."/>
            <person name="Buckley T."/>
            <person name="Cherevach I."/>
            <person name="Fahey R."/>
            <person name="Hapeshi A."/>
            <person name="Holdstock J."/>
            <person name="Leadon D."/>
            <person name="Navas J."/>
            <person name="Ocampo A."/>
            <person name="Quail M.A."/>
            <person name="Sanders M."/>
            <person name="Scortti M.M."/>
            <person name="Prescott J.F."/>
            <person name="Fogarty U."/>
            <person name="Meijer W.G."/>
            <person name="Parkhill J."/>
            <person name="Bentley S.D."/>
            <person name="Vazquez-Boland J.A."/>
        </authorList>
    </citation>
    <scope>NUCLEOTIDE SEQUENCE [LARGE SCALE GENOMIC DNA]</scope>
    <source>
        <strain evidence="3 4">103S</strain>
    </source>
</reference>
<dbReference type="AlphaFoldDB" id="A0A3S5Y2I4"/>
<evidence type="ECO:0000313" key="3">
    <source>
        <dbReference type="EMBL" id="CBH46736.1"/>
    </source>
</evidence>
<dbReference type="PANTHER" id="PTHR13887">
    <property type="entry name" value="GLUTATHIONE S-TRANSFERASE KAPPA"/>
    <property type="match status" value="1"/>
</dbReference>
<name>A0A3S5Y2I4_RHOH1</name>
<dbReference type="GO" id="GO:0016853">
    <property type="term" value="F:isomerase activity"/>
    <property type="evidence" value="ECO:0007669"/>
    <property type="project" value="UniProtKB-KW"/>
</dbReference>
<dbReference type="InterPro" id="IPR001853">
    <property type="entry name" value="DSBA-like_thioredoxin_dom"/>
</dbReference>
<gene>
    <name evidence="3" type="ordered locus">REQ_06180</name>
</gene>
<dbReference type="KEGG" id="req:REQ_06180"/>
<sequence>MFECVVTIESNVGAEPAENEPAAPTALIEVWSDVACPWCYIGKRRFTAALDRFEDRDRVSVVWRSYQLAPDTPVGARRGELEALVELKGMPADQVRQMFQHVAATAAADGLVMDFDTVIAANTFDAHRLLHLAGERRDALLEALFRAHFTDGKVIDDRNVLADLAASVGMDAAEVAAALAGDAGADLVRADLTAAGQLGVSGVPFFVANRRLAVSGAQPQDVFTGLLRRAVADADTEGADSGAAPGGDAEGCADDSCAV</sequence>
<dbReference type="Pfam" id="PF01323">
    <property type="entry name" value="DSBA"/>
    <property type="match status" value="1"/>
</dbReference>
<dbReference type="PANTHER" id="PTHR13887:SF41">
    <property type="entry name" value="THIOREDOXIN SUPERFAMILY PROTEIN"/>
    <property type="match status" value="1"/>
</dbReference>
<protein>
    <submittedName>
        <fullName evidence="3">Dithiol-disulfide isomerase</fullName>
    </submittedName>
</protein>
<dbReference type="InterPro" id="IPR036249">
    <property type="entry name" value="Thioredoxin-like_sf"/>
</dbReference>
<dbReference type="CDD" id="cd03024">
    <property type="entry name" value="DsbA_FrnE"/>
    <property type="match status" value="1"/>
</dbReference>
<accession>A0A3S5Y2I4</accession>
<organism evidence="3">
    <name type="scientific">Rhodococcus hoagii (strain 103S)</name>
    <name type="common">Rhodococcus equi</name>
    <dbReference type="NCBI Taxonomy" id="685727"/>
    <lineage>
        <taxon>Bacteria</taxon>
        <taxon>Bacillati</taxon>
        <taxon>Actinomycetota</taxon>
        <taxon>Actinomycetes</taxon>
        <taxon>Mycobacteriales</taxon>
        <taxon>Nocardiaceae</taxon>
        <taxon>Prescottella</taxon>
    </lineage>
</organism>
<dbReference type="SUPFAM" id="SSF52833">
    <property type="entry name" value="Thioredoxin-like"/>
    <property type="match status" value="1"/>
</dbReference>
<evidence type="ECO:0000313" key="4">
    <source>
        <dbReference type="Proteomes" id="UP000006892"/>
    </source>
</evidence>
<keyword evidence="3" id="KW-0413">Isomerase</keyword>
<feature type="region of interest" description="Disordered" evidence="1">
    <location>
        <begin position="237"/>
        <end position="259"/>
    </location>
</feature>
<dbReference type="GO" id="GO:0016491">
    <property type="term" value="F:oxidoreductase activity"/>
    <property type="evidence" value="ECO:0007669"/>
    <property type="project" value="InterPro"/>
</dbReference>
<proteinExistence type="predicted"/>
<dbReference type="Proteomes" id="UP001154400">
    <property type="component" value="Chromosome"/>
</dbReference>
<dbReference type="Gene3D" id="3.40.30.10">
    <property type="entry name" value="Glutaredoxin"/>
    <property type="match status" value="1"/>
</dbReference>
<evidence type="ECO:0000259" key="2">
    <source>
        <dbReference type="Pfam" id="PF01323"/>
    </source>
</evidence>
<dbReference type="EMBL" id="FN563149">
    <property type="protein sequence ID" value="CBH46736.1"/>
    <property type="molecule type" value="Genomic_DNA"/>
</dbReference>
<feature type="domain" description="DSBA-like thioredoxin" evidence="2">
    <location>
        <begin position="28"/>
        <end position="226"/>
    </location>
</feature>